<proteinExistence type="predicted"/>
<evidence type="ECO:0000313" key="1">
    <source>
        <dbReference type="EMBL" id="MBC8588583.1"/>
    </source>
</evidence>
<dbReference type="AlphaFoldDB" id="A0A926ILE3"/>
<evidence type="ECO:0000313" key="2">
    <source>
        <dbReference type="Proteomes" id="UP000601171"/>
    </source>
</evidence>
<gene>
    <name evidence="1" type="ORF">H8707_10110</name>
</gene>
<protein>
    <submittedName>
        <fullName evidence="1">Uncharacterized protein</fullName>
    </submittedName>
</protein>
<name>A0A926ILE3_9FIRM</name>
<accession>A0A926ILE3</accession>
<comment type="caution">
    <text evidence="1">The sequence shown here is derived from an EMBL/GenBank/DDBJ whole genome shotgun (WGS) entry which is preliminary data.</text>
</comment>
<sequence>MQCNQIYTLIKKKYYLRAAELLSELEKYYLKTDNTLAILQTYSLKLILMEECNSNEWIEETRKTLPIFKENIDKNKEQIITHIFNISMGCFNRKKYNLAFELLSFVLIESDELFLPTAIYLNNISTITGLDIPQQANKEEYPVENFPKEFNIIYNFYLLKNRGSPPEELENYIFENIRPIFINCSDDSLYQTFLIELEKCVSITGHKNLIYQYNRIKTRSIKS</sequence>
<organism evidence="1 2">
    <name type="scientific">Paratissierella segnis</name>
    <dbReference type="NCBI Taxonomy" id="2763679"/>
    <lineage>
        <taxon>Bacteria</taxon>
        <taxon>Bacillati</taxon>
        <taxon>Bacillota</taxon>
        <taxon>Tissierellia</taxon>
        <taxon>Tissierellales</taxon>
        <taxon>Tissierellaceae</taxon>
        <taxon>Paratissierella</taxon>
    </lineage>
</organism>
<dbReference type="Proteomes" id="UP000601171">
    <property type="component" value="Unassembled WGS sequence"/>
</dbReference>
<reference evidence="1" key="1">
    <citation type="submission" date="2020-08" db="EMBL/GenBank/DDBJ databases">
        <title>Genome public.</title>
        <authorList>
            <person name="Liu C."/>
            <person name="Sun Q."/>
        </authorList>
    </citation>
    <scope>NUCLEOTIDE SEQUENCE</scope>
    <source>
        <strain evidence="1">BX21</strain>
    </source>
</reference>
<dbReference type="EMBL" id="JACRTG010000024">
    <property type="protein sequence ID" value="MBC8588583.1"/>
    <property type="molecule type" value="Genomic_DNA"/>
</dbReference>
<keyword evidence="2" id="KW-1185">Reference proteome</keyword>